<accession>A0A4Y1X2W9</accession>
<name>A0A4Y1X2W9_9BACT</name>
<dbReference type="KEGG" id="ada:A5CPEGH6_20200"/>
<proteinExistence type="predicted"/>
<dbReference type="PROSITE" id="PS51257">
    <property type="entry name" value="PROKAR_LIPOPROTEIN"/>
    <property type="match status" value="1"/>
</dbReference>
<dbReference type="EMBL" id="AP019736">
    <property type="protein sequence ID" value="BBL07382.1"/>
    <property type="molecule type" value="Genomic_DNA"/>
</dbReference>
<organism evidence="2 3">
    <name type="scientific">Alistipes dispar</name>
    <dbReference type="NCBI Taxonomy" id="2585119"/>
    <lineage>
        <taxon>Bacteria</taxon>
        <taxon>Pseudomonadati</taxon>
        <taxon>Bacteroidota</taxon>
        <taxon>Bacteroidia</taxon>
        <taxon>Bacteroidales</taxon>
        <taxon>Rikenellaceae</taxon>
        <taxon>Alistipes</taxon>
    </lineage>
</organism>
<sequence length="103" mass="10465">MKLAILALLGFSTACSTVKDSPRRDGRACGSDEAPAPDSVERKIPPRIVLMYGVRPPHPVQSVPRQDGGSAAPADSAAVRSGAPVSAVPAESAESVESATGGR</sequence>
<gene>
    <name evidence="2" type="ORF">A5CPEGH6_20200</name>
</gene>
<feature type="compositionally biased region" description="Low complexity" evidence="1">
    <location>
        <begin position="68"/>
        <end position="83"/>
    </location>
</feature>
<feature type="region of interest" description="Disordered" evidence="1">
    <location>
        <begin position="55"/>
        <end position="103"/>
    </location>
</feature>
<reference evidence="3" key="1">
    <citation type="submission" date="2019-06" db="EMBL/GenBank/DDBJ databases">
        <title>Alistipes onderdonkii subsp. vulgaris subsp. nov., Alistipes dispar sp. nov. and Alistipes communis sp. nov., isolated from human faeces, and creation of Alistipes onderdonkii subsp. onderdonkii subsp. nov.</title>
        <authorList>
            <person name="Sakamoto M."/>
            <person name="Ikeyama N."/>
            <person name="Ogata Y."/>
            <person name="Suda W."/>
            <person name="Iino T."/>
            <person name="Hattori M."/>
            <person name="Ohkuma M."/>
        </authorList>
    </citation>
    <scope>NUCLEOTIDE SEQUENCE [LARGE SCALE GENOMIC DNA]</scope>
    <source>
        <strain evidence="3">5CPEGH6</strain>
    </source>
</reference>
<protein>
    <recommendedName>
        <fullName evidence="4">Lipoprotein</fullName>
    </recommendedName>
</protein>
<evidence type="ECO:0008006" key="4">
    <source>
        <dbReference type="Google" id="ProtNLM"/>
    </source>
</evidence>
<dbReference type="AlphaFoldDB" id="A0A4Y1X2W9"/>
<feature type="region of interest" description="Disordered" evidence="1">
    <location>
        <begin position="17"/>
        <end position="43"/>
    </location>
</feature>
<dbReference type="Proteomes" id="UP000319374">
    <property type="component" value="Chromosome"/>
</dbReference>
<evidence type="ECO:0000313" key="2">
    <source>
        <dbReference type="EMBL" id="BBL07382.1"/>
    </source>
</evidence>
<evidence type="ECO:0000313" key="3">
    <source>
        <dbReference type="Proteomes" id="UP000319374"/>
    </source>
</evidence>
<keyword evidence="3" id="KW-1185">Reference proteome</keyword>
<evidence type="ECO:0000256" key="1">
    <source>
        <dbReference type="SAM" id="MobiDB-lite"/>
    </source>
</evidence>